<organism evidence="2 3">
    <name type="scientific">Tissierella creatinophila DSM 6911</name>
    <dbReference type="NCBI Taxonomy" id="1123403"/>
    <lineage>
        <taxon>Bacteria</taxon>
        <taxon>Bacillati</taxon>
        <taxon>Bacillota</taxon>
        <taxon>Tissierellia</taxon>
        <taxon>Tissierellales</taxon>
        <taxon>Tissierellaceae</taxon>
        <taxon>Tissierella</taxon>
    </lineage>
</organism>
<reference evidence="2 3" key="1">
    <citation type="submission" date="2016-02" db="EMBL/GenBank/DDBJ databases">
        <title>Genome sequence of Tissierella creatinophila DSM 6911.</title>
        <authorList>
            <person name="Poehlein A."/>
            <person name="Daniel R."/>
        </authorList>
    </citation>
    <scope>NUCLEOTIDE SEQUENCE [LARGE SCALE GENOMIC DNA]</scope>
    <source>
        <strain evidence="2 3">DSM 6911</strain>
    </source>
</reference>
<gene>
    <name evidence="2" type="ORF">TICRE_04610</name>
</gene>
<comment type="caution">
    <text evidence="2">The sequence shown here is derived from an EMBL/GenBank/DDBJ whole genome shotgun (WGS) entry which is preliminary data.</text>
</comment>
<dbReference type="Proteomes" id="UP000186112">
    <property type="component" value="Unassembled WGS sequence"/>
</dbReference>
<evidence type="ECO:0000313" key="2">
    <source>
        <dbReference type="EMBL" id="OLS03467.1"/>
    </source>
</evidence>
<dbReference type="AlphaFoldDB" id="A0A1U7M841"/>
<keyword evidence="1" id="KW-0175">Coiled coil</keyword>
<accession>A0A1U7M841</accession>
<evidence type="ECO:0000313" key="3">
    <source>
        <dbReference type="Proteomes" id="UP000186112"/>
    </source>
</evidence>
<proteinExistence type="predicted"/>
<protein>
    <submittedName>
        <fullName evidence="2">Uncharacterized protein</fullName>
    </submittedName>
</protein>
<dbReference type="RefSeq" id="WP_075724721.1">
    <property type="nucleotide sequence ID" value="NZ_LTDM01000006.1"/>
</dbReference>
<name>A0A1U7M841_TISCR</name>
<dbReference type="SUPFAM" id="SSF54001">
    <property type="entry name" value="Cysteine proteinases"/>
    <property type="match status" value="1"/>
</dbReference>
<dbReference type="InterPro" id="IPR038765">
    <property type="entry name" value="Papain-like_cys_pep_sf"/>
</dbReference>
<keyword evidence="3" id="KW-1185">Reference proteome</keyword>
<dbReference type="OrthoDB" id="1645744at2"/>
<evidence type="ECO:0000256" key="1">
    <source>
        <dbReference type="SAM" id="Coils"/>
    </source>
</evidence>
<sequence>MEKQKQIYILLSHSGSILSKLINIYTRKNYTHVSLGLDKDLDELYSFGRLRPYNPVLGGFIKEDILNGTYNRFPNTKCAIYLLTVTKSQYERLEVEIEKFKKEQEKYRYNLLGLVGVMINRPVHREYSYFCSQFVSEVLSNSGINIIQKTPSLTCPVDFLECEELEIVYEGALKEYKLKTS</sequence>
<dbReference type="Gene3D" id="3.90.1720.10">
    <property type="entry name" value="endopeptidase domain like (from Nostoc punctiforme)"/>
    <property type="match status" value="1"/>
</dbReference>
<dbReference type="EMBL" id="LTDM01000006">
    <property type="protein sequence ID" value="OLS03467.1"/>
    <property type="molecule type" value="Genomic_DNA"/>
</dbReference>
<feature type="coiled-coil region" evidence="1">
    <location>
        <begin position="83"/>
        <end position="110"/>
    </location>
</feature>